<feature type="region of interest" description="Disordered" evidence="1">
    <location>
        <begin position="551"/>
        <end position="579"/>
    </location>
</feature>
<name>A0A218WAQ8_PUNGR</name>
<gene>
    <name evidence="3" type="ORF">CDL15_Pgr025813</name>
</gene>
<sequence>MVAAVNCLSHFFPCHRKPVYSDKKPSIRTGPLYSWKFGGKERENYDLSKDYPSAKCDLVCNPSSRWFPWRVSASAASFFSDQTNSENASPLVKHSSHGVEFNRVNCLVWVLHESARSFSLAVESLKLPGSGAELSNAWLGKDVHEWHKVAGYQVAVYALLKTAIGVEFLLSRERSNGPLPVQEILGKRLNFLENYIEIQLRERHAELVNWFRRVELPRIEAYFAPLLKKWSMEFAGSGVAGIIVAITCCAAVSKLGPRQSSCASVSLTIDDILVELMELSHRLVSVDKLYNLAAEAGCELLFLTYFGTKILPSKNVEELEFWIGLAKQKLLVAFHEEPVISGLKVKADSLAVLGLFAYLGRSTRLYLSKMGIKDIDDLVKDFLSYLECGILFIHPEFSSMPVYQLFMDVIKDEIGWLDFYASLSFVRNPERKRSKQHPIQAEKEMILSAVFTVCYDVFSGFAHLSRSTLQPLDAELLAFLLRSQNLLALCLEDYWAAYDRSWEPVKIMEAGVIENTSITVARPPARLSPALEAQQMTVLMAQECLKNSTYGKGSSTEAKKTQPVAETQVFEPQTDDDTPIGSAEMDRMTSSGLPTAEPNILSENLLRKYSVKFVSTSSDLWMGTQLLLIDITVSMELLLKQWRGHKVSKREQKKLKRTLKDIASLIPVTILMLLPVTAVGHAAIFTAIKKYLPSMIPSPYSSERLAMVRQLRRTKKMEIRLWSNLEDPSSRMI</sequence>
<proteinExistence type="predicted"/>
<dbReference type="GO" id="GO:0005743">
    <property type="term" value="C:mitochondrial inner membrane"/>
    <property type="evidence" value="ECO:0007669"/>
    <property type="project" value="InterPro"/>
</dbReference>
<evidence type="ECO:0000313" key="3">
    <source>
        <dbReference type="EMBL" id="OWM69964.1"/>
    </source>
</evidence>
<reference evidence="4" key="1">
    <citation type="journal article" date="2017" name="Plant J.">
        <title>The pomegranate (Punica granatum L.) genome and the genomics of punicalagin biosynthesis.</title>
        <authorList>
            <person name="Qin G."/>
            <person name="Xu C."/>
            <person name="Ming R."/>
            <person name="Tang H."/>
            <person name="Guyot R."/>
            <person name="Kramer E.M."/>
            <person name="Hu Y."/>
            <person name="Yi X."/>
            <person name="Qi Y."/>
            <person name="Xu X."/>
            <person name="Gao Z."/>
            <person name="Pan H."/>
            <person name="Jian J."/>
            <person name="Tian Y."/>
            <person name="Yue Z."/>
            <person name="Xu Y."/>
        </authorList>
    </citation>
    <scope>NUCLEOTIDE SEQUENCE [LARGE SCALE GENOMIC DNA]</scope>
    <source>
        <strain evidence="4">cv. Dabenzi</strain>
    </source>
</reference>
<comment type="caution">
    <text evidence="3">The sequence shown here is derived from an EMBL/GenBank/DDBJ whole genome shotgun (WGS) entry which is preliminary data.</text>
</comment>
<dbReference type="EMBL" id="MTKT01004810">
    <property type="protein sequence ID" value="OWM69964.1"/>
    <property type="molecule type" value="Genomic_DNA"/>
</dbReference>
<keyword evidence="2" id="KW-0812">Transmembrane</keyword>
<dbReference type="InterPro" id="IPR044202">
    <property type="entry name" value="LETM1/MDM38-like"/>
</dbReference>
<feature type="transmembrane region" description="Helical" evidence="2">
    <location>
        <begin position="662"/>
        <end position="688"/>
    </location>
</feature>
<dbReference type="Proteomes" id="UP000197138">
    <property type="component" value="Unassembled WGS sequence"/>
</dbReference>
<evidence type="ECO:0000256" key="2">
    <source>
        <dbReference type="SAM" id="Phobius"/>
    </source>
</evidence>
<dbReference type="PANTHER" id="PTHR14009:SF34">
    <property type="entry name" value="LETM1 RBD DOMAIN-CONTAINING PROTEIN"/>
    <property type="match status" value="1"/>
</dbReference>
<keyword evidence="2" id="KW-0472">Membrane</keyword>
<evidence type="ECO:0000256" key="1">
    <source>
        <dbReference type="SAM" id="MobiDB-lite"/>
    </source>
</evidence>
<evidence type="ECO:0000313" key="4">
    <source>
        <dbReference type="Proteomes" id="UP000197138"/>
    </source>
</evidence>
<dbReference type="GO" id="GO:0030003">
    <property type="term" value="P:intracellular monoatomic cation homeostasis"/>
    <property type="evidence" value="ECO:0007669"/>
    <property type="project" value="TreeGrafter"/>
</dbReference>
<keyword evidence="2" id="KW-1133">Transmembrane helix</keyword>
<accession>A0A218WAQ8</accession>
<protein>
    <submittedName>
        <fullName evidence="3">Uncharacterized protein</fullName>
    </submittedName>
</protein>
<dbReference type="AlphaFoldDB" id="A0A218WAQ8"/>
<organism evidence="3 4">
    <name type="scientific">Punica granatum</name>
    <name type="common">Pomegranate</name>
    <dbReference type="NCBI Taxonomy" id="22663"/>
    <lineage>
        <taxon>Eukaryota</taxon>
        <taxon>Viridiplantae</taxon>
        <taxon>Streptophyta</taxon>
        <taxon>Embryophyta</taxon>
        <taxon>Tracheophyta</taxon>
        <taxon>Spermatophyta</taxon>
        <taxon>Magnoliopsida</taxon>
        <taxon>eudicotyledons</taxon>
        <taxon>Gunneridae</taxon>
        <taxon>Pentapetalae</taxon>
        <taxon>rosids</taxon>
        <taxon>malvids</taxon>
        <taxon>Myrtales</taxon>
        <taxon>Lythraceae</taxon>
        <taxon>Punica</taxon>
    </lineage>
</organism>
<dbReference type="PANTHER" id="PTHR14009">
    <property type="entry name" value="LEUCINE ZIPPER-EF-HAND CONTAINING TRANSMEMBRANE PROTEIN"/>
    <property type="match status" value="1"/>
</dbReference>